<accession>A0A0A8YK92</accession>
<organism evidence="2">
    <name type="scientific">Arundo donax</name>
    <name type="common">Giant reed</name>
    <name type="synonym">Donax arundinaceus</name>
    <dbReference type="NCBI Taxonomy" id="35708"/>
    <lineage>
        <taxon>Eukaryota</taxon>
        <taxon>Viridiplantae</taxon>
        <taxon>Streptophyta</taxon>
        <taxon>Embryophyta</taxon>
        <taxon>Tracheophyta</taxon>
        <taxon>Spermatophyta</taxon>
        <taxon>Magnoliopsida</taxon>
        <taxon>Liliopsida</taxon>
        <taxon>Poales</taxon>
        <taxon>Poaceae</taxon>
        <taxon>PACMAD clade</taxon>
        <taxon>Arundinoideae</taxon>
        <taxon>Arundineae</taxon>
        <taxon>Arundo</taxon>
    </lineage>
</organism>
<evidence type="ECO:0000313" key="2">
    <source>
        <dbReference type="EMBL" id="JAD25725.1"/>
    </source>
</evidence>
<feature type="compositionally biased region" description="Polar residues" evidence="1">
    <location>
        <begin position="23"/>
        <end position="36"/>
    </location>
</feature>
<proteinExistence type="predicted"/>
<feature type="region of interest" description="Disordered" evidence="1">
    <location>
        <begin position="21"/>
        <end position="50"/>
    </location>
</feature>
<sequence>MKQKLANQKDIVLCFTSGHWLQPQRSPSTLGSSGQKPQHPPEQYNRRKRI</sequence>
<dbReference type="EMBL" id="GBRH01272170">
    <property type="protein sequence ID" value="JAD25725.1"/>
    <property type="molecule type" value="Transcribed_RNA"/>
</dbReference>
<evidence type="ECO:0000256" key="1">
    <source>
        <dbReference type="SAM" id="MobiDB-lite"/>
    </source>
</evidence>
<reference evidence="2" key="2">
    <citation type="journal article" date="2015" name="Data Brief">
        <title>Shoot transcriptome of the giant reed, Arundo donax.</title>
        <authorList>
            <person name="Barrero R.A."/>
            <person name="Guerrero F.D."/>
            <person name="Moolhuijzen P."/>
            <person name="Goolsby J.A."/>
            <person name="Tidwell J."/>
            <person name="Bellgard S.E."/>
            <person name="Bellgard M.I."/>
        </authorList>
    </citation>
    <scope>NUCLEOTIDE SEQUENCE</scope>
    <source>
        <tissue evidence="2">Shoot tissue taken approximately 20 cm above the soil surface</tissue>
    </source>
</reference>
<reference evidence="2" key="1">
    <citation type="submission" date="2014-09" db="EMBL/GenBank/DDBJ databases">
        <authorList>
            <person name="Magalhaes I.L.F."/>
            <person name="Oliveira U."/>
            <person name="Santos F.R."/>
            <person name="Vidigal T.H.D.A."/>
            <person name="Brescovit A.D."/>
            <person name="Santos A.J."/>
        </authorList>
    </citation>
    <scope>NUCLEOTIDE SEQUENCE</scope>
    <source>
        <tissue evidence="2">Shoot tissue taken approximately 20 cm above the soil surface</tissue>
    </source>
</reference>
<dbReference type="AlphaFoldDB" id="A0A0A8YK92"/>
<name>A0A0A8YK92_ARUDO</name>
<protein>
    <submittedName>
        <fullName evidence="2">Uncharacterized protein</fullName>
    </submittedName>
</protein>